<sequence length="102" mass="11963">MITFPTKQRIRPGLKCELVRFAARYTLLYLADEYHSPWVRLRNALTEQQCSEIQAALKERGWQILTSRDGESGFPQYVAKSRYGNLITVRYSDYQAEMARIK</sequence>
<comment type="caution">
    <text evidence="1">The sequence shown here is derived from an EMBL/GenBank/DDBJ whole genome shotgun (WGS) entry which is preliminary data.</text>
</comment>
<gene>
    <name evidence="1" type="ORF">AC527_24000</name>
</gene>
<dbReference type="EMBL" id="AACWFO010000016">
    <property type="protein sequence ID" value="EAM8420252.1"/>
    <property type="molecule type" value="Genomic_DNA"/>
</dbReference>
<accession>A0A5T2WMV2</accession>
<protein>
    <submittedName>
        <fullName evidence="1">Uncharacterized protein</fullName>
    </submittedName>
</protein>
<evidence type="ECO:0000313" key="1">
    <source>
        <dbReference type="EMBL" id="EAM8420252.1"/>
    </source>
</evidence>
<reference evidence="1" key="1">
    <citation type="submission" date="2018-08" db="EMBL/GenBank/DDBJ databases">
        <authorList>
            <consortium name="GenomeTrakr network: Whole genome sequencing for foodborne pathogen traceback"/>
        </authorList>
    </citation>
    <scope>NUCLEOTIDE SEQUENCE</scope>
    <source>
        <strain evidence="1">FDA00009177</strain>
    </source>
</reference>
<organism evidence="1">
    <name type="scientific">Salmonella enterica</name>
    <name type="common">Salmonella choleraesuis</name>
    <dbReference type="NCBI Taxonomy" id="28901"/>
    <lineage>
        <taxon>Bacteria</taxon>
        <taxon>Pseudomonadati</taxon>
        <taxon>Pseudomonadota</taxon>
        <taxon>Gammaproteobacteria</taxon>
        <taxon>Enterobacterales</taxon>
        <taxon>Enterobacteriaceae</taxon>
        <taxon>Salmonella</taxon>
    </lineage>
</organism>
<proteinExistence type="predicted"/>
<dbReference type="AlphaFoldDB" id="A0A5T2WMV2"/>
<name>A0A5T2WMV2_SALER</name>